<feature type="compositionally biased region" description="Basic residues" evidence="1">
    <location>
        <begin position="125"/>
        <end position="137"/>
    </location>
</feature>
<proteinExistence type="predicted"/>
<comment type="caution">
    <text evidence="2">The sequence shown here is derived from an EMBL/GenBank/DDBJ whole genome shotgun (WGS) entry which is preliminary data.</text>
</comment>
<dbReference type="AlphaFoldDB" id="A0A9N9BRT5"/>
<feature type="region of interest" description="Disordered" evidence="1">
    <location>
        <begin position="70"/>
        <end position="137"/>
    </location>
</feature>
<feature type="compositionally biased region" description="Basic and acidic residues" evidence="1">
    <location>
        <begin position="70"/>
        <end position="83"/>
    </location>
</feature>
<name>A0A9N9BRT5_FUNMO</name>
<reference evidence="2" key="1">
    <citation type="submission" date="2021-06" db="EMBL/GenBank/DDBJ databases">
        <authorList>
            <person name="Kallberg Y."/>
            <person name="Tangrot J."/>
            <person name="Rosling A."/>
        </authorList>
    </citation>
    <scope>NUCLEOTIDE SEQUENCE</scope>
    <source>
        <strain evidence="2">87-6 pot B 2015</strain>
    </source>
</reference>
<organism evidence="2 3">
    <name type="scientific">Funneliformis mosseae</name>
    <name type="common">Endomycorrhizal fungus</name>
    <name type="synonym">Glomus mosseae</name>
    <dbReference type="NCBI Taxonomy" id="27381"/>
    <lineage>
        <taxon>Eukaryota</taxon>
        <taxon>Fungi</taxon>
        <taxon>Fungi incertae sedis</taxon>
        <taxon>Mucoromycota</taxon>
        <taxon>Glomeromycotina</taxon>
        <taxon>Glomeromycetes</taxon>
        <taxon>Glomerales</taxon>
        <taxon>Glomeraceae</taxon>
        <taxon>Funneliformis</taxon>
    </lineage>
</organism>
<dbReference type="Proteomes" id="UP000789375">
    <property type="component" value="Unassembled WGS sequence"/>
</dbReference>
<dbReference type="EMBL" id="CAJVPP010001843">
    <property type="protein sequence ID" value="CAG8575505.1"/>
    <property type="molecule type" value="Genomic_DNA"/>
</dbReference>
<evidence type="ECO:0000313" key="3">
    <source>
        <dbReference type="Proteomes" id="UP000789375"/>
    </source>
</evidence>
<feature type="compositionally biased region" description="Polar residues" evidence="1">
    <location>
        <begin position="104"/>
        <end position="120"/>
    </location>
</feature>
<feature type="non-terminal residue" evidence="2">
    <location>
        <position position="1"/>
    </location>
</feature>
<feature type="compositionally biased region" description="Basic residues" evidence="1">
    <location>
        <begin position="84"/>
        <end position="102"/>
    </location>
</feature>
<evidence type="ECO:0000313" key="2">
    <source>
        <dbReference type="EMBL" id="CAG8575505.1"/>
    </source>
</evidence>
<protein>
    <submittedName>
        <fullName evidence="2">674_t:CDS:1</fullName>
    </submittedName>
</protein>
<sequence length="137" mass="15916">MEQKHLDKVSHREGYYLTNILPFRDVCKHVHAARLSVIPAENKNILIYEGDTDIAYDEIIRPYYLQDNISERNSDPFKPPELKHKTKKGAPSKAVTKPRKPSRILQTLQSNSQNETNSFASEKRNTKRARKNLRNTN</sequence>
<keyword evidence="3" id="KW-1185">Reference proteome</keyword>
<accession>A0A9N9BRT5</accession>
<gene>
    <name evidence="2" type="ORF">FMOSSE_LOCUS7676</name>
</gene>
<evidence type="ECO:0000256" key="1">
    <source>
        <dbReference type="SAM" id="MobiDB-lite"/>
    </source>
</evidence>